<protein>
    <submittedName>
        <fullName evidence="1">DNA-directed RNA polymerase I largest subunit, putative</fullName>
    </submittedName>
</protein>
<dbReference type="GO" id="GO:0000428">
    <property type="term" value="C:DNA-directed RNA polymerase complex"/>
    <property type="evidence" value="ECO:0007669"/>
    <property type="project" value="UniProtKB-KW"/>
</dbReference>
<reference evidence="1" key="2">
    <citation type="journal article" date="2015" name="Data Brief">
        <title>Shoot transcriptome of the giant reed, Arundo donax.</title>
        <authorList>
            <person name="Barrero R.A."/>
            <person name="Guerrero F.D."/>
            <person name="Moolhuijzen P."/>
            <person name="Goolsby J.A."/>
            <person name="Tidwell J."/>
            <person name="Bellgard S.E."/>
            <person name="Bellgard M.I."/>
        </authorList>
    </citation>
    <scope>NUCLEOTIDE SEQUENCE</scope>
    <source>
        <tissue evidence="1">Shoot tissue taken approximately 20 cm above the soil surface</tissue>
    </source>
</reference>
<keyword evidence="1" id="KW-0240">DNA-directed RNA polymerase</keyword>
<dbReference type="EMBL" id="GBRH01170680">
    <property type="protein sequence ID" value="JAE27216.1"/>
    <property type="molecule type" value="Transcribed_RNA"/>
</dbReference>
<accession>A0A0A9GX88</accession>
<dbReference type="AlphaFoldDB" id="A0A0A9GX88"/>
<reference evidence="1" key="1">
    <citation type="submission" date="2014-09" db="EMBL/GenBank/DDBJ databases">
        <authorList>
            <person name="Magalhaes I.L.F."/>
            <person name="Oliveira U."/>
            <person name="Santos F.R."/>
            <person name="Vidigal T.H.D.A."/>
            <person name="Brescovit A.D."/>
            <person name="Santos A.J."/>
        </authorList>
    </citation>
    <scope>NUCLEOTIDE SEQUENCE</scope>
    <source>
        <tissue evidence="1">Shoot tissue taken approximately 20 cm above the soil surface</tissue>
    </source>
</reference>
<organism evidence="1">
    <name type="scientific">Arundo donax</name>
    <name type="common">Giant reed</name>
    <name type="synonym">Donax arundinaceus</name>
    <dbReference type="NCBI Taxonomy" id="35708"/>
    <lineage>
        <taxon>Eukaryota</taxon>
        <taxon>Viridiplantae</taxon>
        <taxon>Streptophyta</taxon>
        <taxon>Embryophyta</taxon>
        <taxon>Tracheophyta</taxon>
        <taxon>Spermatophyta</taxon>
        <taxon>Magnoliopsida</taxon>
        <taxon>Liliopsida</taxon>
        <taxon>Poales</taxon>
        <taxon>Poaceae</taxon>
        <taxon>PACMAD clade</taxon>
        <taxon>Arundinoideae</taxon>
        <taxon>Arundineae</taxon>
        <taxon>Arundo</taxon>
    </lineage>
</organism>
<name>A0A0A9GX88_ARUDO</name>
<keyword evidence="1" id="KW-0804">Transcription</keyword>
<sequence length="69" mass="7637">MQNLASFFHKSLRMDSTSVGKRCFFPDDATISLIVSSERHLVSLINPLDSFPGEFCSSSRPETPVSLDS</sequence>
<evidence type="ECO:0000313" key="1">
    <source>
        <dbReference type="EMBL" id="JAE27216.1"/>
    </source>
</evidence>
<proteinExistence type="predicted"/>